<dbReference type="Proteomes" id="UP000256690">
    <property type="component" value="Unassembled WGS sequence"/>
</dbReference>
<dbReference type="AlphaFoldDB" id="A0A3D8R096"/>
<gene>
    <name evidence="2" type="ORF">DSM5745_09348</name>
</gene>
<evidence type="ECO:0000313" key="2">
    <source>
        <dbReference type="EMBL" id="RDW67482.1"/>
    </source>
</evidence>
<dbReference type="SUPFAM" id="SSF50370">
    <property type="entry name" value="Ricin B-like lectins"/>
    <property type="match status" value="1"/>
</dbReference>
<name>A0A3D8R096_9EURO</name>
<accession>A0A3D8R096</accession>
<dbReference type="Gene3D" id="2.80.10.50">
    <property type="match status" value="1"/>
</dbReference>
<dbReference type="PROSITE" id="PS50231">
    <property type="entry name" value="RICIN_B_LECTIN"/>
    <property type="match status" value="1"/>
</dbReference>
<comment type="caution">
    <text evidence="2">The sequence shown here is derived from an EMBL/GenBank/DDBJ whole genome shotgun (WGS) entry which is preliminary data.</text>
</comment>
<dbReference type="OrthoDB" id="9895617at2759"/>
<proteinExistence type="predicted"/>
<dbReference type="EMBL" id="PVWQ01000012">
    <property type="protein sequence ID" value="RDW67482.1"/>
    <property type="molecule type" value="Genomic_DNA"/>
</dbReference>
<keyword evidence="3" id="KW-1185">Reference proteome</keyword>
<dbReference type="InterPro" id="IPR000772">
    <property type="entry name" value="Ricin_B_lectin"/>
</dbReference>
<evidence type="ECO:0000313" key="3">
    <source>
        <dbReference type="Proteomes" id="UP000256690"/>
    </source>
</evidence>
<dbReference type="InterPro" id="IPR035992">
    <property type="entry name" value="Ricin_B-like_lectins"/>
</dbReference>
<feature type="domain" description="Ricin B lectin" evidence="1">
    <location>
        <begin position="46"/>
        <end position="131"/>
    </location>
</feature>
<dbReference type="Pfam" id="PF14200">
    <property type="entry name" value="RicinB_lectin_2"/>
    <property type="match status" value="1"/>
</dbReference>
<reference evidence="2 3" key="1">
    <citation type="journal article" date="2018" name="IMA Fungus">
        <title>IMA Genome-F 9: Draft genome sequence of Annulohypoxylon stygium, Aspergillus mulundensis, Berkeleyomyces basicola (syn. Thielaviopsis basicola), Ceratocystis smalleyi, two Cercospora beticola strains, Coleophoma cylindrospora, Fusarium fracticaudum, Phialophora cf. hyalina, and Morchella septimelata.</title>
        <authorList>
            <person name="Wingfield B.D."/>
            <person name="Bills G.F."/>
            <person name="Dong Y."/>
            <person name="Huang W."/>
            <person name="Nel W.J."/>
            <person name="Swalarsk-Parry B.S."/>
            <person name="Vaghefi N."/>
            <person name="Wilken P.M."/>
            <person name="An Z."/>
            <person name="de Beer Z.W."/>
            <person name="De Vos L."/>
            <person name="Chen L."/>
            <person name="Duong T.A."/>
            <person name="Gao Y."/>
            <person name="Hammerbacher A."/>
            <person name="Kikkert J.R."/>
            <person name="Li Y."/>
            <person name="Li H."/>
            <person name="Li K."/>
            <person name="Li Q."/>
            <person name="Liu X."/>
            <person name="Ma X."/>
            <person name="Naidoo K."/>
            <person name="Pethybridge S.J."/>
            <person name="Sun J."/>
            <person name="Steenkamp E.T."/>
            <person name="van der Nest M.A."/>
            <person name="van Wyk S."/>
            <person name="Wingfield M.J."/>
            <person name="Xiong C."/>
            <person name="Yue Q."/>
            <person name="Zhang X."/>
        </authorList>
    </citation>
    <scope>NUCLEOTIDE SEQUENCE [LARGE SCALE GENOMIC DNA]</scope>
    <source>
        <strain evidence="2 3">DSM 5745</strain>
    </source>
</reference>
<protein>
    <recommendedName>
        <fullName evidence="1">Ricin B lectin domain-containing protein</fullName>
    </recommendedName>
</protein>
<evidence type="ECO:0000259" key="1">
    <source>
        <dbReference type="Pfam" id="PF14200"/>
    </source>
</evidence>
<dbReference type="CDD" id="cd23445">
    <property type="entry name" value="beta-trefoil_Ricin_HA17-like"/>
    <property type="match status" value="1"/>
</dbReference>
<dbReference type="RefSeq" id="XP_026600450.1">
    <property type="nucleotide sequence ID" value="XM_026751364.1"/>
</dbReference>
<sequence>MASERLVDGVTYYIITLMPDADNRALEVYGGGELGNVGIWKNLQLPNRQWTAHRMADGSWSFKYKRNPSAYLATNGNNKQLRVAVVDPKNDATARWKAEDLGDGYLNIQEANMALDVQSAATADGTPVILYGRHGNQNQRWRISRVAGI</sequence>
<dbReference type="GeneID" id="38119718"/>
<organism evidence="2 3">
    <name type="scientific">Aspergillus mulundensis</name>
    <dbReference type="NCBI Taxonomy" id="1810919"/>
    <lineage>
        <taxon>Eukaryota</taxon>
        <taxon>Fungi</taxon>
        <taxon>Dikarya</taxon>
        <taxon>Ascomycota</taxon>
        <taxon>Pezizomycotina</taxon>
        <taxon>Eurotiomycetes</taxon>
        <taxon>Eurotiomycetidae</taxon>
        <taxon>Eurotiales</taxon>
        <taxon>Aspergillaceae</taxon>
        <taxon>Aspergillus</taxon>
        <taxon>Aspergillus subgen. Nidulantes</taxon>
    </lineage>
</organism>